<gene>
    <name evidence="15" type="ORF">SAMN02745784_02787</name>
</gene>
<sequence length="716" mass="79188">MGLTSTSTGIGILEQELKIEKNSFDDKVIALGGNPNVGKSTVFNSLTGLNQHTGNWPGKTVTNAHGNYLYKDSNFILVDIPGTYSLMSNSIEEEVARDFICFGNPDATVIVVDATCLERNLNLVLQTLEITSKAVVCVNLMDEAKRKGIKIDLEELSKELGVPVVGTSAIKGKGLQDLMNSVYNIAFDKVKLNPIKIQYEESIEKAISNIEAILKPLIGNRLNTRWVALKLIDGDITLINSINKYLGFNLMDKKDLVAQIHNSRKSLNEEGITHDILRDKIVSHLVNISENISNKVVSFKNENYNNFDRKIDKYLTSKKIGIPIMICLLALVFWITITGANYPSEMIAKGLFWLEDKITLVFIWMGAPTWLHEMLVLGVYRTLAWVVSVMLPPMAIFFPLFTLLEDLGYLPRVAFNLDNFFKKSCACGKQALTMCMGFGCNAAGIIGCRIIDSPRERLIAIITNNFVPCNGRFPILIAIISMFFAGAIGGPFESILLTLILTSVIILGIIMTLIVSKILSNTILKGIPSNFTLELPPYRKPQVGKIIVHSIFDRTLFVLGRAIVVAIPAGLVIWIMANIYIGNSSILTHSANFLDPFGKLIGLDGYILMAFILGFPANEIVIPIIIMSYMATGSLLELDSLVHLKELLISNGWTWLTAVCVMLFSLMHWPCATTCLTIKKETQSLKWTIVSFLVPTITGIVICFLVANSIRLIGLI</sequence>
<evidence type="ECO:0000256" key="9">
    <source>
        <dbReference type="ARBA" id="ARBA00023136"/>
    </source>
</evidence>
<keyword evidence="8 11" id="KW-0342">GTP-binding</keyword>
<dbReference type="InterPro" id="IPR050860">
    <property type="entry name" value="FeoB_GTPase"/>
</dbReference>
<evidence type="ECO:0000256" key="2">
    <source>
        <dbReference type="ARBA" id="ARBA00004651"/>
    </source>
</evidence>
<dbReference type="InterPro" id="IPR003373">
    <property type="entry name" value="Fe2_transport_prot-B"/>
</dbReference>
<feature type="binding site" evidence="11">
    <location>
        <begin position="33"/>
        <end position="40"/>
    </location>
    <ligand>
        <name>GTP</name>
        <dbReference type="ChEBI" id="CHEBI:37565"/>
        <label>1</label>
    </ligand>
</feature>
<keyword evidence="13" id="KW-0406">Ion transport</keyword>
<dbReference type="RefSeq" id="WP_072977372.1">
    <property type="nucleotide sequence ID" value="NZ_FQTY01000019.1"/>
</dbReference>
<feature type="transmembrane region" description="Helical" evidence="13">
    <location>
        <begin position="558"/>
        <end position="581"/>
    </location>
</feature>
<dbReference type="Proteomes" id="UP000184114">
    <property type="component" value="Unassembled WGS sequence"/>
</dbReference>
<feature type="transmembrane region" description="Helical" evidence="13">
    <location>
        <begin position="472"/>
        <end position="489"/>
    </location>
</feature>
<dbReference type="GO" id="GO:0046872">
    <property type="term" value="F:metal ion binding"/>
    <property type="evidence" value="ECO:0007669"/>
    <property type="project" value="UniProtKB-KW"/>
</dbReference>
<feature type="transmembrane region" description="Helical" evidence="13">
    <location>
        <begin position="431"/>
        <end position="451"/>
    </location>
</feature>
<keyword evidence="16" id="KW-1185">Reference proteome</keyword>
<comment type="similarity">
    <text evidence="13">Belongs to the TRAFAC class TrmE-Era-EngA-EngB-Septin-like GTPase superfamily. FeoB GTPase (TC 9.A.8) family.</text>
</comment>
<feature type="transmembrane region" description="Helical" evidence="13">
    <location>
        <begin position="320"/>
        <end position="340"/>
    </location>
</feature>
<dbReference type="FunFam" id="3.40.50.300:FF:000969">
    <property type="entry name" value="Ferrous iron transporter B"/>
    <property type="match status" value="1"/>
</dbReference>
<evidence type="ECO:0000256" key="3">
    <source>
        <dbReference type="ARBA" id="ARBA00022448"/>
    </source>
</evidence>
<keyword evidence="4" id="KW-1003">Cell membrane</keyword>
<keyword evidence="3 13" id="KW-0813">Transport</keyword>
<evidence type="ECO:0000256" key="7">
    <source>
        <dbReference type="ARBA" id="ARBA00022989"/>
    </source>
</evidence>
<evidence type="ECO:0000256" key="5">
    <source>
        <dbReference type="ARBA" id="ARBA00022692"/>
    </source>
</evidence>
<evidence type="ECO:0000256" key="10">
    <source>
        <dbReference type="NCBIfam" id="TIGR00437"/>
    </source>
</evidence>
<feature type="transmembrane region" description="Helical" evidence="13">
    <location>
        <begin position="601"/>
        <end position="626"/>
    </location>
</feature>
<dbReference type="Pfam" id="PF07670">
    <property type="entry name" value="Gate"/>
    <property type="match status" value="2"/>
</dbReference>
<dbReference type="AlphaFoldDB" id="A0A1M4YVQ2"/>
<feature type="binding site" evidence="12">
    <location>
        <position position="48"/>
    </location>
    <ligand>
        <name>Mg(2+)</name>
        <dbReference type="ChEBI" id="CHEBI:18420"/>
        <label>2</label>
    </ligand>
</feature>
<feature type="transmembrane region" description="Helical" evidence="13">
    <location>
        <begin position="495"/>
        <end position="515"/>
    </location>
</feature>
<dbReference type="InterPro" id="IPR027417">
    <property type="entry name" value="P-loop_NTPase"/>
</dbReference>
<dbReference type="InterPro" id="IPR030389">
    <property type="entry name" value="G_FEOB_dom"/>
</dbReference>
<dbReference type="Pfam" id="PF07664">
    <property type="entry name" value="FeoB_C"/>
    <property type="match status" value="1"/>
</dbReference>
<evidence type="ECO:0000256" key="4">
    <source>
        <dbReference type="ARBA" id="ARBA00022475"/>
    </source>
</evidence>
<evidence type="ECO:0000256" key="6">
    <source>
        <dbReference type="ARBA" id="ARBA00022741"/>
    </source>
</evidence>
<feature type="transmembrane region" description="Helical" evidence="13">
    <location>
        <begin position="647"/>
        <end position="667"/>
    </location>
</feature>
<feature type="binding site" evidence="12">
    <location>
        <position position="47"/>
    </location>
    <ligand>
        <name>Mg(2+)</name>
        <dbReference type="ChEBI" id="CHEBI:18420"/>
        <label>2</label>
    </ligand>
</feature>
<dbReference type="Gene3D" id="3.40.50.300">
    <property type="entry name" value="P-loop containing nucleotide triphosphate hydrolases"/>
    <property type="match status" value="1"/>
</dbReference>
<dbReference type="SUPFAM" id="SSF52540">
    <property type="entry name" value="P-loop containing nucleoside triphosphate hydrolases"/>
    <property type="match status" value="1"/>
</dbReference>
<dbReference type="PANTHER" id="PTHR43185">
    <property type="entry name" value="FERROUS IRON TRANSPORT PROTEIN B"/>
    <property type="match status" value="1"/>
</dbReference>
<evidence type="ECO:0000256" key="12">
    <source>
        <dbReference type="PIRSR" id="PIRSR603373-2"/>
    </source>
</evidence>
<keyword evidence="6 11" id="KW-0547">Nucleotide-binding</keyword>
<dbReference type="Gene3D" id="1.10.287.1770">
    <property type="match status" value="1"/>
</dbReference>
<dbReference type="Pfam" id="PF17910">
    <property type="entry name" value="FeoB_Cyto"/>
    <property type="match status" value="1"/>
</dbReference>
<evidence type="ECO:0000256" key="8">
    <source>
        <dbReference type="ARBA" id="ARBA00023134"/>
    </source>
</evidence>
<keyword evidence="5 13" id="KW-0812">Transmembrane</keyword>
<comment type="subcellular location">
    <subcellularLocation>
        <location evidence="2 13">Cell membrane</location>
        <topology evidence="2 13">Multi-pass membrane protein</topology>
    </subcellularLocation>
</comment>
<dbReference type="InterPro" id="IPR011642">
    <property type="entry name" value="Gate_dom"/>
</dbReference>
<dbReference type="InterPro" id="IPR041069">
    <property type="entry name" value="FeoB_Cyto"/>
</dbReference>
<feature type="transmembrane region" description="Helical" evidence="13">
    <location>
        <begin position="383"/>
        <end position="404"/>
    </location>
</feature>
<accession>A0A1M4YVQ2</accession>
<keyword evidence="7 13" id="KW-1133">Transmembrane helix</keyword>
<evidence type="ECO:0000256" key="11">
    <source>
        <dbReference type="PIRSR" id="PIRSR603373-1"/>
    </source>
</evidence>
<dbReference type="NCBIfam" id="TIGR00437">
    <property type="entry name" value="feoB"/>
    <property type="match status" value="1"/>
</dbReference>
<feature type="transmembrane region" description="Helical" evidence="13">
    <location>
        <begin position="687"/>
        <end position="707"/>
    </location>
</feature>
<keyword evidence="12" id="KW-0460">Magnesium</keyword>
<comment type="function">
    <text evidence="1 13">Probable transporter of a GTP-driven Fe(2+) uptake system.</text>
</comment>
<keyword evidence="13" id="KW-0410">Iron transport</keyword>
<feature type="binding site" evidence="11">
    <location>
        <begin position="139"/>
        <end position="142"/>
    </location>
    <ligand>
        <name>GTP</name>
        <dbReference type="ChEBI" id="CHEBI:37565"/>
        <label>1</label>
    </ligand>
</feature>
<evidence type="ECO:0000313" key="16">
    <source>
        <dbReference type="Proteomes" id="UP000184114"/>
    </source>
</evidence>
<dbReference type="PANTHER" id="PTHR43185:SF2">
    <property type="entry name" value="FERROUS IRON TRANSPORT PROTEIN B"/>
    <property type="match status" value="1"/>
</dbReference>
<feature type="binding site" evidence="11">
    <location>
        <begin position="79"/>
        <end position="82"/>
    </location>
    <ligand>
        <name>GTP</name>
        <dbReference type="ChEBI" id="CHEBI:37565"/>
        <label>1</label>
    </ligand>
</feature>
<feature type="transmembrane region" description="Helical" evidence="13">
    <location>
        <begin position="352"/>
        <end position="371"/>
    </location>
</feature>
<protein>
    <recommendedName>
        <fullName evidence="10 13">Ferrous iron transport protein B</fullName>
    </recommendedName>
</protein>
<reference evidence="16" key="1">
    <citation type="submission" date="2016-11" db="EMBL/GenBank/DDBJ databases">
        <authorList>
            <person name="Varghese N."/>
            <person name="Submissions S."/>
        </authorList>
    </citation>
    <scope>NUCLEOTIDE SEQUENCE [LARGE SCALE GENOMIC DNA]</scope>
    <source>
        <strain evidence="16">DSM 18095</strain>
    </source>
</reference>
<feature type="binding site" evidence="12">
    <location>
        <position position="45"/>
    </location>
    <ligand>
        <name>Mg(2+)</name>
        <dbReference type="ChEBI" id="CHEBI:18420"/>
        <label>2</label>
    </ligand>
</feature>
<feature type="binding site" evidence="12">
    <location>
        <position position="44"/>
    </location>
    <ligand>
        <name>Mg(2+)</name>
        <dbReference type="ChEBI" id="CHEBI:18420"/>
        <label>2</label>
    </ligand>
</feature>
<dbReference type="EMBL" id="FQTY01000019">
    <property type="protein sequence ID" value="SHF09562.1"/>
    <property type="molecule type" value="Genomic_DNA"/>
</dbReference>
<dbReference type="InterPro" id="IPR011640">
    <property type="entry name" value="Fe2_transport_prot_B_C"/>
</dbReference>
<dbReference type="GeneID" id="90994667"/>
<dbReference type="GO" id="GO:0005525">
    <property type="term" value="F:GTP binding"/>
    <property type="evidence" value="ECO:0007669"/>
    <property type="project" value="UniProtKB-KW"/>
</dbReference>
<dbReference type="CDD" id="cd01879">
    <property type="entry name" value="FeoB"/>
    <property type="match status" value="1"/>
</dbReference>
<evidence type="ECO:0000313" key="15">
    <source>
        <dbReference type="EMBL" id="SHF09562.1"/>
    </source>
</evidence>
<keyword evidence="9 13" id="KW-0472">Membrane</keyword>
<evidence type="ECO:0000256" key="13">
    <source>
        <dbReference type="RuleBase" id="RU362098"/>
    </source>
</evidence>
<keyword evidence="12" id="KW-0479">Metal-binding</keyword>
<dbReference type="STRING" id="1123404.SAMN02745784_02787"/>
<name>A0A1M4YVQ2_9FIRM</name>
<dbReference type="GO" id="GO:0015093">
    <property type="term" value="F:ferrous iron transmembrane transporter activity"/>
    <property type="evidence" value="ECO:0007669"/>
    <property type="project" value="UniProtKB-UniRule"/>
</dbReference>
<proteinExistence type="inferred from homology"/>
<dbReference type="GO" id="GO:0005886">
    <property type="term" value="C:plasma membrane"/>
    <property type="evidence" value="ECO:0007669"/>
    <property type="project" value="UniProtKB-SubCell"/>
</dbReference>
<dbReference type="PROSITE" id="PS51711">
    <property type="entry name" value="G_FEOB"/>
    <property type="match status" value="1"/>
</dbReference>
<keyword evidence="13" id="KW-0408">Iron</keyword>
<feature type="domain" description="FeoB-type G" evidence="14">
    <location>
        <begin position="26"/>
        <end position="188"/>
    </location>
</feature>
<dbReference type="Pfam" id="PF02421">
    <property type="entry name" value="FeoB_N"/>
    <property type="match status" value="1"/>
</dbReference>
<organism evidence="15 16">
    <name type="scientific">Tissierella praeacuta DSM 18095</name>
    <dbReference type="NCBI Taxonomy" id="1123404"/>
    <lineage>
        <taxon>Bacteria</taxon>
        <taxon>Bacillati</taxon>
        <taxon>Bacillota</taxon>
        <taxon>Tissierellia</taxon>
        <taxon>Tissierellales</taxon>
        <taxon>Tissierellaceae</taxon>
        <taxon>Tissierella</taxon>
    </lineage>
</organism>
<evidence type="ECO:0000256" key="1">
    <source>
        <dbReference type="ARBA" id="ARBA00003926"/>
    </source>
</evidence>
<evidence type="ECO:0000259" key="14">
    <source>
        <dbReference type="PROSITE" id="PS51711"/>
    </source>
</evidence>